<comment type="caution">
    <text evidence="2">The sequence shown here is derived from an EMBL/GenBank/DDBJ whole genome shotgun (WGS) entry which is preliminary data.</text>
</comment>
<organism evidence="2 3">
    <name type="scientific">Colocasia esculenta</name>
    <name type="common">Wild taro</name>
    <name type="synonym">Arum esculentum</name>
    <dbReference type="NCBI Taxonomy" id="4460"/>
    <lineage>
        <taxon>Eukaryota</taxon>
        <taxon>Viridiplantae</taxon>
        <taxon>Streptophyta</taxon>
        <taxon>Embryophyta</taxon>
        <taxon>Tracheophyta</taxon>
        <taxon>Spermatophyta</taxon>
        <taxon>Magnoliopsida</taxon>
        <taxon>Liliopsida</taxon>
        <taxon>Araceae</taxon>
        <taxon>Aroideae</taxon>
        <taxon>Colocasieae</taxon>
        <taxon>Colocasia</taxon>
    </lineage>
</organism>
<evidence type="ECO:0000313" key="3">
    <source>
        <dbReference type="Proteomes" id="UP000652761"/>
    </source>
</evidence>
<proteinExistence type="predicted"/>
<dbReference type="AlphaFoldDB" id="A0A843VQ50"/>
<sequence>MHNLRSGNWVEEAQGEQDRGGELFLPPKRFLEGSWRFSSWLDGQLEGIYTLMCPKVPLGFVGT</sequence>
<reference evidence="2" key="1">
    <citation type="submission" date="2017-07" db="EMBL/GenBank/DDBJ databases">
        <title>Taro Niue Genome Assembly and Annotation.</title>
        <authorList>
            <person name="Atibalentja N."/>
            <person name="Keating K."/>
            <person name="Fields C.J."/>
        </authorList>
    </citation>
    <scope>NUCLEOTIDE SEQUENCE</scope>
    <source>
        <strain evidence="2">Niue_2</strain>
        <tissue evidence="2">Leaf</tissue>
    </source>
</reference>
<evidence type="ECO:0000256" key="1">
    <source>
        <dbReference type="SAM" id="MobiDB-lite"/>
    </source>
</evidence>
<keyword evidence="3" id="KW-1185">Reference proteome</keyword>
<name>A0A843VQ50_COLES</name>
<evidence type="ECO:0000313" key="2">
    <source>
        <dbReference type="EMBL" id="MQL94283.1"/>
    </source>
</evidence>
<dbReference type="Proteomes" id="UP000652761">
    <property type="component" value="Unassembled WGS sequence"/>
</dbReference>
<protein>
    <submittedName>
        <fullName evidence="2">Uncharacterized protein</fullName>
    </submittedName>
</protein>
<gene>
    <name evidence="2" type="ORF">Taro_026933</name>
</gene>
<dbReference type="EMBL" id="NMUH01001655">
    <property type="protein sequence ID" value="MQL94283.1"/>
    <property type="molecule type" value="Genomic_DNA"/>
</dbReference>
<accession>A0A843VQ50</accession>
<feature type="region of interest" description="Disordered" evidence="1">
    <location>
        <begin position="1"/>
        <end position="21"/>
    </location>
</feature>